<evidence type="ECO:0000256" key="2">
    <source>
        <dbReference type="ARBA" id="ARBA00023242"/>
    </source>
</evidence>
<dbReference type="AlphaFoldDB" id="A0A835V0N8"/>
<organism evidence="4 5">
    <name type="scientific">Vanilla planifolia</name>
    <name type="common">Vanilla</name>
    <dbReference type="NCBI Taxonomy" id="51239"/>
    <lineage>
        <taxon>Eukaryota</taxon>
        <taxon>Viridiplantae</taxon>
        <taxon>Streptophyta</taxon>
        <taxon>Embryophyta</taxon>
        <taxon>Tracheophyta</taxon>
        <taxon>Spermatophyta</taxon>
        <taxon>Magnoliopsida</taxon>
        <taxon>Liliopsida</taxon>
        <taxon>Asparagales</taxon>
        <taxon>Orchidaceae</taxon>
        <taxon>Vanilloideae</taxon>
        <taxon>Vanilleae</taxon>
        <taxon>Vanilla</taxon>
    </lineage>
</organism>
<feature type="compositionally biased region" description="Basic residues" evidence="3">
    <location>
        <begin position="348"/>
        <end position="357"/>
    </location>
</feature>
<dbReference type="GO" id="GO:0006950">
    <property type="term" value="P:response to stress"/>
    <property type="evidence" value="ECO:0007669"/>
    <property type="project" value="UniProtKB-ARBA"/>
</dbReference>
<gene>
    <name evidence="4" type="ORF">HPP92_010298</name>
</gene>
<comment type="subcellular location">
    <subcellularLocation>
        <location evidence="1">Nucleus</location>
    </subcellularLocation>
</comment>
<evidence type="ECO:0000313" key="4">
    <source>
        <dbReference type="EMBL" id="KAG0479440.1"/>
    </source>
</evidence>
<feature type="compositionally biased region" description="Acidic residues" evidence="3">
    <location>
        <begin position="225"/>
        <end position="234"/>
    </location>
</feature>
<keyword evidence="2" id="KW-0539">Nucleus</keyword>
<evidence type="ECO:0000256" key="3">
    <source>
        <dbReference type="SAM" id="MobiDB-lite"/>
    </source>
</evidence>
<dbReference type="PANTHER" id="PTHR33172">
    <property type="entry name" value="OS08G0516900 PROTEIN"/>
    <property type="match status" value="1"/>
</dbReference>
<evidence type="ECO:0000313" key="5">
    <source>
        <dbReference type="Proteomes" id="UP000636800"/>
    </source>
</evidence>
<feature type="compositionally biased region" description="Low complexity" evidence="3">
    <location>
        <begin position="209"/>
        <end position="224"/>
    </location>
</feature>
<dbReference type="Proteomes" id="UP000636800">
    <property type="component" value="Chromosome 5"/>
</dbReference>
<keyword evidence="5" id="KW-1185">Reference proteome</keyword>
<dbReference type="InterPro" id="IPR051992">
    <property type="entry name" value="OxStress_Response_Reg"/>
</dbReference>
<sequence>MTWYIPSRLQLDIRTRNERMEERERVREDGREDKGGIVEPTESCSGFRRCRCRKIGHVNEFVGDVSKELPQLPNAQPLFPFLFPFAFSFQSVFCHSFTSTAIHGVLVLGFLIGPRIRRKKIWPRQPSKPGEEMSLVLSPVEVVAVPMAGLKQHHQVGLPDFPHGAKKEMMAVEEHGRKREDFLVLHKIGRVGYSSRIIEEQEVGEEVEVSSQSSSIGVDSSASSPEEDDGETGDEAQSKLKDEGFLASLDSLEEALPIKRGLSNFFSGKSKSFTNLSGSAGGDARDLAKPENPFNKRRRILMSCNASWKRRASCSSFMTTLLVVDEGTEEEDESGRGETNFPLTPRPNHGRVRELKKRTFKSPRSFSLSDLQFV</sequence>
<dbReference type="GO" id="GO:0005634">
    <property type="term" value="C:nucleus"/>
    <property type="evidence" value="ECO:0007669"/>
    <property type="project" value="UniProtKB-SubCell"/>
</dbReference>
<reference evidence="4 5" key="1">
    <citation type="journal article" date="2020" name="Nat. Food">
        <title>A phased Vanilla planifolia genome enables genetic improvement of flavour and production.</title>
        <authorList>
            <person name="Hasing T."/>
            <person name="Tang H."/>
            <person name="Brym M."/>
            <person name="Khazi F."/>
            <person name="Huang T."/>
            <person name="Chambers A.H."/>
        </authorList>
    </citation>
    <scope>NUCLEOTIDE SEQUENCE [LARGE SCALE GENOMIC DNA]</scope>
    <source>
        <tissue evidence="4">Leaf</tissue>
    </source>
</reference>
<name>A0A835V0N8_VANPL</name>
<dbReference type="OrthoDB" id="2159384at2759"/>
<accession>A0A835V0N8</accession>
<proteinExistence type="predicted"/>
<feature type="region of interest" description="Disordered" evidence="3">
    <location>
        <begin position="326"/>
        <end position="357"/>
    </location>
</feature>
<evidence type="ECO:0000256" key="1">
    <source>
        <dbReference type="ARBA" id="ARBA00004123"/>
    </source>
</evidence>
<dbReference type="PANTHER" id="PTHR33172:SF91">
    <property type="entry name" value="PROTEIN OXIDATIVE STRESS 3 LIKE 5"/>
    <property type="match status" value="1"/>
</dbReference>
<dbReference type="EMBL" id="JADCNL010000005">
    <property type="protein sequence ID" value="KAG0479440.1"/>
    <property type="molecule type" value="Genomic_DNA"/>
</dbReference>
<comment type="caution">
    <text evidence="4">The sequence shown here is derived from an EMBL/GenBank/DDBJ whole genome shotgun (WGS) entry which is preliminary data.</text>
</comment>
<feature type="region of interest" description="Disordered" evidence="3">
    <location>
        <begin position="203"/>
        <end position="240"/>
    </location>
</feature>
<protein>
    <submittedName>
        <fullName evidence="4">Uncharacterized protein</fullName>
    </submittedName>
</protein>